<dbReference type="SUPFAM" id="SSF81301">
    <property type="entry name" value="Nucleotidyltransferase"/>
    <property type="match status" value="1"/>
</dbReference>
<evidence type="ECO:0000313" key="3">
    <source>
        <dbReference type="Proteomes" id="UP001319104"/>
    </source>
</evidence>
<dbReference type="EMBL" id="JAHCMY010000004">
    <property type="protein sequence ID" value="MBS9524305.1"/>
    <property type="molecule type" value="Genomic_DNA"/>
</dbReference>
<reference evidence="2 3" key="1">
    <citation type="submission" date="2021-05" db="EMBL/GenBank/DDBJ databases">
        <authorList>
            <person name="Zhang Z.D."/>
            <person name="Osman G."/>
        </authorList>
    </citation>
    <scope>NUCLEOTIDE SEQUENCE [LARGE SCALE GENOMIC DNA]</scope>
    <source>
        <strain evidence="2 3">KCTC 32217</strain>
    </source>
</reference>
<evidence type="ECO:0000313" key="2">
    <source>
        <dbReference type="EMBL" id="MBS9524305.1"/>
    </source>
</evidence>
<dbReference type="CDD" id="cd05403">
    <property type="entry name" value="NT_KNTase_like"/>
    <property type="match status" value="1"/>
</dbReference>
<dbReference type="InterPro" id="IPR043519">
    <property type="entry name" value="NT_sf"/>
</dbReference>
<protein>
    <submittedName>
        <fullName evidence="2">Nucleotidyltransferase domain-containing protein</fullName>
    </submittedName>
</protein>
<keyword evidence="3" id="KW-1185">Reference proteome</keyword>
<dbReference type="InterPro" id="IPR041633">
    <property type="entry name" value="Polbeta"/>
</dbReference>
<sequence length="103" mass="11845">MDTGLSNIVWDEILKALESVKTIEGCKLYGSRALGTYHEGSDIDLALYGEDMDLNDILDLYERLEELDYPFKFDLTNYKTIKNPNLKKHIDQVGIDVFSLRVK</sequence>
<accession>A0AAP2CI74</accession>
<proteinExistence type="predicted"/>
<evidence type="ECO:0000259" key="1">
    <source>
        <dbReference type="Pfam" id="PF18765"/>
    </source>
</evidence>
<comment type="caution">
    <text evidence="2">The sequence shown here is derived from an EMBL/GenBank/DDBJ whole genome shotgun (WGS) entry which is preliminary data.</text>
</comment>
<dbReference type="Gene3D" id="3.30.460.10">
    <property type="entry name" value="Beta Polymerase, domain 2"/>
    <property type="match status" value="1"/>
</dbReference>
<dbReference type="RefSeq" id="WP_213945162.1">
    <property type="nucleotide sequence ID" value="NZ_JAHBGI010000001.1"/>
</dbReference>
<gene>
    <name evidence="2" type="ORF">KI659_09785</name>
</gene>
<feature type="domain" description="Polymerase beta nucleotidyltransferase" evidence="1">
    <location>
        <begin position="12"/>
        <end position="99"/>
    </location>
</feature>
<organism evidence="2 3">
    <name type="scientific">Litoribacter ruber</name>
    <dbReference type="NCBI Taxonomy" id="702568"/>
    <lineage>
        <taxon>Bacteria</taxon>
        <taxon>Pseudomonadati</taxon>
        <taxon>Bacteroidota</taxon>
        <taxon>Cytophagia</taxon>
        <taxon>Cytophagales</taxon>
        <taxon>Cyclobacteriaceae</taxon>
        <taxon>Litoribacter</taxon>
    </lineage>
</organism>
<dbReference type="Proteomes" id="UP001319104">
    <property type="component" value="Unassembled WGS sequence"/>
</dbReference>
<dbReference type="AlphaFoldDB" id="A0AAP2CI74"/>
<dbReference type="Pfam" id="PF18765">
    <property type="entry name" value="Polbeta"/>
    <property type="match status" value="1"/>
</dbReference>
<name>A0AAP2CI74_9BACT</name>